<sequence>MNRAEPPPHRILIVVTPHFNLSATTSFLDPFRAANYLEGRTLFGWEVASEGGGACLASNGMTLATAPLGPLLGARWDMAIVSASWTPEAYATQALRSALWRLARGGATLGALDTGAFILARAGLLDGRRATVHYEHMDAFGERYPDIALGEELMVLDGDRISCGGGAATSDFALHIIRGLHGDALANAAARYLLHPPVRPVQAPQNPDAAEPLGPTAPSGVRRAIALMERHLETPLPIAALCARIGLSQRQLDRLFKTYVRKTPMAYYRDIRLDRARGLVTQTEMPMAQVALACGFASQVHFSRAYRLRFGLPPSRDRIEGRVPFEFRAWPMHSTRS</sequence>
<evidence type="ECO:0000259" key="4">
    <source>
        <dbReference type="PROSITE" id="PS01124"/>
    </source>
</evidence>
<evidence type="ECO:0000256" key="2">
    <source>
        <dbReference type="ARBA" id="ARBA00023125"/>
    </source>
</evidence>
<evidence type="ECO:0000256" key="1">
    <source>
        <dbReference type="ARBA" id="ARBA00023015"/>
    </source>
</evidence>
<dbReference type="CDD" id="cd03136">
    <property type="entry name" value="GATase1_AraC_ArgR_like"/>
    <property type="match status" value="1"/>
</dbReference>
<dbReference type="SUPFAM" id="SSF46689">
    <property type="entry name" value="Homeodomain-like"/>
    <property type="match status" value="2"/>
</dbReference>
<dbReference type="Pfam" id="PF12833">
    <property type="entry name" value="HTH_18"/>
    <property type="match status" value="1"/>
</dbReference>
<dbReference type="PANTHER" id="PTHR46796">
    <property type="entry name" value="HTH-TYPE TRANSCRIPTIONAL ACTIVATOR RHAS-RELATED"/>
    <property type="match status" value="1"/>
</dbReference>
<dbReference type="Gene3D" id="3.40.50.880">
    <property type="match status" value="1"/>
</dbReference>
<dbReference type="InterPro" id="IPR029062">
    <property type="entry name" value="Class_I_gatase-like"/>
</dbReference>
<keyword evidence="3" id="KW-0804">Transcription</keyword>
<dbReference type="OrthoDB" id="9793400at2"/>
<evidence type="ECO:0000313" key="5">
    <source>
        <dbReference type="EMBL" id="RKF16991.1"/>
    </source>
</evidence>
<dbReference type="GO" id="GO:0043565">
    <property type="term" value="F:sequence-specific DNA binding"/>
    <property type="evidence" value="ECO:0007669"/>
    <property type="project" value="InterPro"/>
</dbReference>
<keyword evidence="6" id="KW-1185">Reference proteome</keyword>
<accession>A0A3A8B4Y6</accession>
<dbReference type="Proteomes" id="UP000281128">
    <property type="component" value="Unassembled WGS sequence"/>
</dbReference>
<dbReference type="AlphaFoldDB" id="A0A3A8B4Y6"/>
<proteinExistence type="predicted"/>
<dbReference type="RefSeq" id="WP_121164551.1">
    <property type="nucleotide sequence ID" value="NZ_RAPE01000001.1"/>
</dbReference>
<dbReference type="Gene3D" id="1.10.10.60">
    <property type="entry name" value="Homeodomain-like"/>
    <property type="match status" value="1"/>
</dbReference>
<reference evidence="5 6" key="1">
    <citation type="submission" date="2018-09" db="EMBL/GenBank/DDBJ databases">
        <title>Roseovarius spongiae sp. nov., isolated from a marine sponge.</title>
        <authorList>
            <person name="Zhuang L."/>
            <person name="Luo L."/>
        </authorList>
    </citation>
    <scope>NUCLEOTIDE SEQUENCE [LARGE SCALE GENOMIC DNA]</scope>
    <source>
        <strain evidence="5 6">HN-E21</strain>
    </source>
</reference>
<evidence type="ECO:0000256" key="3">
    <source>
        <dbReference type="ARBA" id="ARBA00023163"/>
    </source>
</evidence>
<name>A0A3A8B4Y6_9RHOB</name>
<dbReference type="GO" id="GO:0003700">
    <property type="term" value="F:DNA-binding transcription factor activity"/>
    <property type="evidence" value="ECO:0007669"/>
    <property type="project" value="InterPro"/>
</dbReference>
<dbReference type="PANTHER" id="PTHR46796:SF6">
    <property type="entry name" value="ARAC SUBFAMILY"/>
    <property type="match status" value="1"/>
</dbReference>
<dbReference type="PROSITE" id="PS00041">
    <property type="entry name" value="HTH_ARAC_FAMILY_1"/>
    <property type="match status" value="1"/>
</dbReference>
<gene>
    <name evidence="5" type="ORF">D6850_05555</name>
</gene>
<dbReference type="InterPro" id="IPR018062">
    <property type="entry name" value="HTH_AraC-typ_CS"/>
</dbReference>
<dbReference type="InterPro" id="IPR009057">
    <property type="entry name" value="Homeodomain-like_sf"/>
</dbReference>
<evidence type="ECO:0000313" key="6">
    <source>
        <dbReference type="Proteomes" id="UP000281128"/>
    </source>
</evidence>
<dbReference type="SUPFAM" id="SSF52317">
    <property type="entry name" value="Class I glutamine amidotransferase-like"/>
    <property type="match status" value="1"/>
</dbReference>
<dbReference type="EMBL" id="RAPE01000001">
    <property type="protein sequence ID" value="RKF16991.1"/>
    <property type="molecule type" value="Genomic_DNA"/>
</dbReference>
<keyword evidence="1" id="KW-0805">Transcription regulation</keyword>
<dbReference type="PROSITE" id="PS01124">
    <property type="entry name" value="HTH_ARAC_FAMILY_2"/>
    <property type="match status" value="1"/>
</dbReference>
<feature type="domain" description="HTH araC/xylS-type" evidence="4">
    <location>
        <begin position="222"/>
        <end position="320"/>
    </location>
</feature>
<dbReference type="InterPro" id="IPR018060">
    <property type="entry name" value="HTH_AraC"/>
</dbReference>
<dbReference type="InterPro" id="IPR050204">
    <property type="entry name" value="AraC_XylS_family_regulators"/>
</dbReference>
<protein>
    <submittedName>
        <fullName evidence="5">GlxA family transcriptional regulator</fullName>
    </submittedName>
</protein>
<organism evidence="5 6">
    <name type="scientific">Roseovarius spongiae</name>
    <dbReference type="NCBI Taxonomy" id="2320272"/>
    <lineage>
        <taxon>Bacteria</taxon>
        <taxon>Pseudomonadati</taxon>
        <taxon>Pseudomonadota</taxon>
        <taxon>Alphaproteobacteria</taxon>
        <taxon>Rhodobacterales</taxon>
        <taxon>Roseobacteraceae</taxon>
        <taxon>Roseovarius</taxon>
    </lineage>
</organism>
<comment type="caution">
    <text evidence="5">The sequence shown here is derived from an EMBL/GenBank/DDBJ whole genome shotgun (WGS) entry which is preliminary data.</text>
</comment>
<keyword evidence="2" id="KW-0238">DNA-binding</keyword>
<dbReference type="SMART" id="SM00342">
    <property type="entry name" value="HTH_ARAC"/>
    <property type="match status" value="1"/>
</dbReference>